<dbReference type="Proteomes" id="UP000007718">
    <property type="component" value="Chromosome"/>
</dbReference>
<organism evidence="1 2">
    <name type="scientific">Deinococcus proteolyticus (strain ATCC 35074 / DSM 20540 / JCM 6276 / NBRC 101906 / NCIMB 13154 / VKM Ac-1939 / CCM 2703 / MRP)</name>
    <dbReference type="NCBI Taxonomy" id="693977"/>
    <lineage>
        <taxon>Bacteria</taxon>
        <taxon>Thermotogati</taxon>
        <taxon>Deinococcota</taxon>
        <taxon>Deinococci</taxon>
        <taxon>Deinococcales</taxon>
        <taxon>Deinococcaceae</taxon>
        <taxon>Deinococcus</taxon>
    </lineage>
</organism>
<gene>
    <name evidence="1" type="ordered locus">Deipr_0238</name>
</gene>
<protein>
    <submittedName>
        <fullName evidence="1">Uncharacterized protein</fullName>
    </submittedName>
</protein>
<evidence type="ECO:0000313" key="2">
    <source>
        <dbReference type="Proteomes" id="UP000007718"/>
    </source>
</evidence>
<sequence length="217" mass="24293">MLLAMKQFGESSLQVGSAEVAEVVTRVQQLQELRHFMTDEGSTVRHFARAMDWSDVRAYRQVERYLSLGLLAVLREQQRAGRAIKVYHCPYRSFFVPLSLFSAEEYLALSFQPYEADIRAQLAQAVRTGPDALGGFLCEAVGEQGVALMPADRQGRPWQPGATGGPALHYSICPLYLSYEQAQDMARELEAVLEKYGQLGGPARYLYQVILTPDQRG</sequence>
<dbReference type="KEGG" id="dpt:Deipr_0238"/>
<dbReference type="EMBL" id="CP002536">
    <property type="protein sequence ID" value="ADY25411.1"/>
    <property type="molecule type" value="Genomic_DNA"/>
</dbReference>
<evidence type="ECO:0000313" key="1">
    <source>
        <dbReference type="EMBL" id="ADY25411.1"/>
    </source>
</evidence>
<dbReference type="AlphaFoldDB" id="F0RJ03"/>
<keyword evidence="2" id="KW-1185">Reference proteome</keyword>
<name>F0RJ03_DEIPM</name>
<reference evidence="2" key="1">
    <citation type="submission" date="2011-02" db="EMBL/GenBank/DDBJ databases">
        <title>The complete sequence of chromosome of Deinococcus proteolyticus DSM 20540.</title>
        <authorList>
            <consortium name="US DOE Joint Genome Institute (JGI-PGF)"/>
            <person name="Lucas S."/>
            <person name="Copeland A."/>
            <person name="Lapidus A."/>
            <person name="Bruce D."/>
            <person name="Goodwin L."/>
            <person name="Pitluck S."/>
            <person name="Kyrpides N."/>
            <person name="Mavromatis K."/>
            <person name="Pagani I."/>
            <person name="Ivanova N."/>
            <person name="Ovchinnikova G."/>
            <person name="Zeytun A."/>
            <person name="Detter J.C."/>
            <person name="Han C."/>
            <person name="Land M."/>
            <person name="Hauser L."/>
            <person name="Markowitz V."/>
            <person name="Cheng J.-F."/>
            <person name="Hugenholtz P."/>
            <person name="Woyke T."/>
            <person name="Wu D."/>
            <person name="Pukall R."/>
            <person name="Steenblock K."/>
            <person name="Brambilla E."/>
            <person name="Klenk H.-P."/>
            <person name="Eisen J.A."/>
        </authorList>
    </citation>
    <scope>NUCLEOTIDE SEQUENCE [LARGE SCALE GENOMIC DNA]</scope>
    <source>
        <strain evidence="2">ATCC 35074 / DSM 20540 / JCM 6276 / NBRC 101906 / NCIMB 13154 / VKM Ac-1939 / CCM 2703 / MRP</strain>
    </source>
</reference>
<reference evidence="1 2" key="2">
    <citation type="journal article" date="2012" name="Stand. Genomic Sci.">
        <title>Complete genome sequence of the orange-red pigmented, radioresistant Deinococcus proteolyticus type strain (MRP(T)).</title>
        <authorList>
            <person name="Copeland A."/>
            <person name="Zeytun A."/>
            <person name="Yassawong M."/>
            <person name="Nolan M."/>
            <person name="Lucas S."/>
            <person name="Hammon N."/>
            <person name="Deshpande S."/>
            <person name="Cheng J.F."/>
            <person name="Han C."/>
            <person name="Tapia R."/>
            <person name="Goodwin L.A."/>
            <person name="Pitluck S."/>
            <person name="Mavromatis K."/>
            <person name="Liolios K."/>
            <person name="Pagani I."/>
            <person name="Ivanova N."/>
            <person name="Mikhailova N."/>
            <person name="Pati A."/>
            <person name="Chen A."/>
            <person name="Palaniappan K."/>
            <person name="Land M."/>
            <person name="Hauser L."/>
            <person name="Jeffries C.D."/>
            <person name="Brambilla E.M."/>
            <person name="Rohde M."/>
            <person name="Sikorski J."/>
            <person name="Pukall R."/>
            <person name="Goker M."/>
            <person name="Detter J.C."/>
            <person name="Woyke T."/>
            <person name="Bristow J."/>
            <person name="Eisen J.A."/>
            <person name="Markowitz V."/>
            <person name="Hugenholtz P."/>
            <person name="Kyrpides N.C."/>
            <person name="Klenk H.P."/>
            <person name="Lapidus A."/>
        </authorList>
    </citation>
    <scope>NUCLEOTIDE SEQUENCE [LARGE SCALE GENOMIC DNA]</scope>
    <source>
        <strain evidence="2">ATCC 35074 / DSM 20540 / JCM 6276 / NBRC 101906 / NCIMB 13154 / VKM Ac-1939 / CCM 2703 / MRP</strain>
    </source>
</reference>
<accession>F0RJ03</accession>
<dbReference type="HOGENOM" id="CLU_1213194_0_0_0"/>
<proteinExistence type="predicted"/>